<dbReference type="STRING" id="1172190.M947_10980"/>
<sequence>MKRFLEHVNFVRKNSPYYAEHYRDVEEDCDDISKYPIVEQKEFWRANENFGEGVLTSKHESGIVFKSGGTSGNPKYSYFTAKEWDNFTEVSGRGFRQNGVKQGDRIANIFYAGELYASFIYVTDLVKCADIGVSYPIAGQTETSVIVEMLEKLNINVIAGVPTSIMSIVSYLQTHKDIKLNIDLILFGGESFYDDQLELIKEEFGDIKVHSVLYASVDGGELGYFDAATCQNGEHRVFDESTIMEIVDEDTGDVIDEVNRAGVLLVTNLNRKLMPLIRYPVGDMAMWCEDEGVKDRRFKILGRSQEGARIGPATLYAQDIMDVLKHFSDEVQVLSFQLLVTHDEKKDRAVIKATPALMPSDAEALSKKIIAYLYEQRSMFKELLSNNIIHPITIEWCDADALEKNPRTGKTKRILDKRLNS</sequence>
<name>T0JC31_9BACT</name>
<accession>T0JC31</accession>
<reference evidence="1 2" key="1">
    <citation type="submission" date="2013-07" db="EMBL/GenBank/DDBJ databases">
        <title>Sulfurimonas hongkongensis AST-10 Genome Sequencing.</title>
        <authorList>
            <person name="Cai L."/>
            <person name="Zhang T."/>
        </authorList>
    </citation>
    <scope>NUCLEOTIDE SEQUENCE [LARGE SCALE GENOMIC DNA]</scope>
    <source>
        <strain evidence="1 2">AST-10</strain>
    </source>
</reference>
<dbReference type="Gene3D" id="3.40.50.12780">
    <property type="entry name" value="N-terminal domain of ligase-like"/>
    <property type="match status" value="1"/>
</dbReference>
<dbReference type="OrthoDB" id="580775at2"/>
<dbReference type="PANTHER" id="PTHR43845:SF1">
    <property type="entry name" value="BLR5969 PROTEIN"/>
    <property type="match status" value="1"/>
</dbReference>
<dbReference type="SUPFAM" id="SSF56801">
    <property type="entry name" value="Acetyl-CoA synthetase-like"/>
    <property type="match status" value="1"/>
</dbReference>
<keyword evidence="2" id="KW-1185">Reference proteome</keyword>
<dbReference type="RefSeq" id="WP_021288430.1">
    <property type="nucleotide sequence ID" value="NZ_AUPZ01000019.1"/>
</dbReference>
<organism evidence="1 2">
    <name type="scientific">Sulfurimonas hongkongensis</name>
    <dbReference type="NCBI Taxonomy" id="1172190"/>
    <lineage>
        <taxon>Bacteria</taxon>
        <taxon>Pseudomonadati</taxon>
        <taxon>Campylobacterota</taxon>
        <taxon>Epsilonproteobacteria</taxon>
        <taxon>Campylobacterales</taxon>
        <taxon>Sulfurimonadaceae</taxon>
        <taxon>Sulfurimonas</taxon>
    </lineage>
</organism>
<evidence type="ECO:0008006" key="3">
    <source>
        <dbReference type="Google" id="ProtNLM"/>
    </source>
</evidence>
<dbReference type="PATRIC" id="fig|1172190.3.peg.2118"/>
<dbReference type="AlphaFoldDB" id="T0JC31"/>
<protein>
    <recommendedName>
        <fullName evidence="3">AMP-dependent synthetase</fullName>
    </recommendedName>
</protein>
<comment type="caution">
    <text evidence="1">The sequence shown here is derived from an EMBL/GenBank/DDBJ whole genome shotgun (WGS) entry which is preliminary data.</text>
</comment>
<dbReference type="eggNOG" id="COG1541">
    <property type="taxonomic scope" value="Bacteria"/>
</dbReference>
<dbReference type="InterPro" id="IPR042099">
    <property type="entry name" value="ANL_N_sf"/>
</dbReference>
<dbReference type="Proteomes" id="UP000015520">
    <property type="component" value="Unassembled WGS sequence"/>
</dbReference>
<evidence type="ECO:0000313" key="2">
    <source>
        <dbReference type="Proteomes" id="UP000015520"/>
    </source>
</evidence>
<dbReference type="EMBL" id="AUPZ01000019">
    <property type="protein sequence ID" value="EQB34397.1"/>
    <property type="molecule type" value="Genomic_DNA"/>
</dbReference>
<dbReference type="PANTHER" id="PTHR43845">
    <property type="entry name" value="BLR5969 PROTEIN"/>
    <property type="match status" value="1"/>
</dbReference>
<evidence type="ECO:0000313" key="1">
    <source>
        <dbReference type="EMBL" id="EQB34397.1"/>
    </source>
</evidence>
<proteinExistence type="predicted"/>
<gene>
    <name evidence="1" type="ORF">M947_10980</name>
</gene>